<feature type="region of interest" description="Disordered" evidence="1">
    <location>
        <begin position="194"/>
        <end position="228"/>
    </location>
</feature>
<evidence type="ECO:0000313" key="5">
    <source>
        <dbReference type="Proteomes" id="UP001620597"/>
    </source>
</evidence>
<keyword evidence="2" id="KW-0812">Transmembrane</keyword>
<dbReference type="InterPro" id="IPR011723">
    <property type="entry name" value="Znf/thioredoxin_put"/>
</dbReference>
<accession>A0ABW8NEL3</accession>
<feature type="region of interest" description="Disordered" evidence="1">
    <location>
        <begin position="304"/>
        <end position="323"/>
    </location>
</feature>
<feature type="transmembrane region" description="Helical" evidence="2">
    <location>
        <begin position="385"/>
        <end position="405"/>
    </location>
</feature>
<feature type="region of interest" description="Disordered" evidence="1">
    <location>
        <begin position="50"/>
        <end position="117"/>
    </location>
</feature>
<name>A0ABW8NEL3_9GAMM</name>
<dbReference type="EMBL" id="JBBKTX010000003">
    <property type="protein sequence ID" value="MFK4751368.1"/>
    <property type="molecule type" value="Genomic_DNA"/>
</dbReference>
<evidence type="ECO:0000259" key="3">
    <source>
        <dbReference type="Pfam" id="PF13719"/>
    </source>
</evidence>
<dbReference type="InterPro" id="IPR021834">
    <property type="entry name" value="DUF3426"/>
</dbReference>
<dbReference type="Pfam" id="PF13719">
    <property type="entry name" value="Zn_ribbon_5"/>
    <property type="match status" value="1"/>
</dbReference>
<evidence type="ECO:0000256" key="1">
    <source>
        <dbReference type="SAM" id="MobiDB-lite"/>
    </source>
</evidence>
<sequence length="537" mass="58230">MATHVTRCPHCQTSFRVRDEHLTIAKGNVRCGSCLQVFNARNHLVNPVAEASKTAADSHSAGSTKTAAPTHKPTPAEPASAAKPASPKPTAQAPTSSTATSTPADTSTPPPATAIPAEVHDDFDSVNLESQQEVSSDELFDNLFGSADDDNLDDNNSGFLDKAIFDSLNGDDTSPPEAEDSQLDDDDLLIHDEMDSIGEPHDGDESISDDPFADLGLRAPEHLDRPAPGSGLEIDDSLINLDSMDNHPLSYDVSKLENIEEEEDDDEAWARALLDDDSPPEEITRELGLVTTRSEEAQFKRPAATVAIPENTEADDEPPSANKTPIRFALADEQPEDQSNTDYRADNGLPPGFGQPPRHQQLTGNIQATPLQLDAEKQKRAKTGWLVATVALLVLLAGQVLYFNFDQWARTPSWRPVYQSLCSVFGCRLPHVQDVRSMSTRNLVVRSHPAIANALVVDTLILNNSEFDQPFPDLALIFRDLNENVIASRQFTPAEYLAGEVAGQSSMPSKTPVHVALEILDPGQNAVSYAVQLVDNQ</sequence>
<reference evidence="4 5" key="1">
    <citation type="submission" date="2024-03" db="EMBL/GenBank/DDBJ databases">
        <title>High-quality draft genome sequence of Oceanobacter sp. wDCs-4.</title>
        <authorList>
            <person name="Dong C."/>
        </authorList>
    </citation>
    <scope>NUCLEOTIDE SEQUENCE [LARGE SCALE GENOMIC DNA]</scope>
    <source>
        <strain evidence="5">wDCs-4</strain>
    </source>
</reference>
<evidence type="ECO:0000256" key="2">
    <source>
        <dbReference type="SAM" id="Phobius"/>
    </source>
</evidence>
<dbReference type="Pfam" id="PF11906">
    <property type="entry name" value="DUF3426"/>
    <property type="match status" value="1"/>
</dbReference>
<organism evidence="4 5">
    <name type="scientific">Oceanobacter antarcticus</name>
    <dbReference type="NCBI Taxonomy" id="3133425"/>
    <lineage>
        <taxon>Bacteria</taxon>
        <taxon>Pseudomonadati</taxon>
        <taxon>Pseudomonadota</taxon>
        <taxon>Gammaproteobacteria</taxon>
        <taxon>Oceanospirillales</taxon>
        <taxon>Oceanospirillaceae</taxon>
        <taxon>Oceanobacter</taxon>
    </lineage>
</organism>
<dbReference type="RefSeq" id="WP_416204839.1">
    <property type="nucleotide sequence ID" value="NZ_JBBKTX010000003.1"/>
</dbReference>
<keyword evidence="2" id="KW-0472">Membrane</keyword>
<protein>
    <submittedName>
        <fullName evidence="4">DUF3426 domain-containing protein</fullName>
    </submittedName>
</protein>
<feature type="compositionally biased region" description="Low complexity" evidence="1">
    <location>
        <begin position="64"/>
        <end position="107"/>
    </location>
</feature>
<feature type="compositionally biased region" description="Basic and acidic residues" evidence="1">
    <location>
        <begin position="194"/>
        <end position="204"/>
    </location>
</feature>
<proteinExistence type="predicted"/>
<keyword evidence="5" id="KW-1185">Reference proteome</keyword>
<gene>
    <name evidence="4" type="ORF">WG929_02995</name>
</gene>
<dbReference type="NCBIfam" id="TIGR02098">
    <property type="entry name" value="MJ0042_CXXC"/>
    <property type="match status" value="1"/>
</dbReference>
<comment type="caution">
    <text evidence="4">The sequence shown here is derived from an EMBL/GenBank/DDBJ whole genome shotgun (WGS) entry which is preliminary data.</text>
</comment>
<keyword evidence="2" id="KW-1133">Transmembrane helix</keyword>
<evidence type="ECO:0000313" key="4">
    <source>
        <dbReference type="EMBL" id="MFK4751368.1"/>
    </source>
</evidence>
<dbReference type="Proteomes" id="UP001620597">
    <property type="component" value="Unassembled WGS sequence"/>
</dbReference>
<feature type="domain" description="Zinc finger/thioredoxin putative" evidence="3">
    <location>
        <begin position="6"/>
        <end position="40"/>
    </location>
</feature>